<keyword evidence="4" id="KW-1185">Reference proteome</keyword>
<reference evidence="3" key="1">
    <citation type="submission" date="2025-08" db="UniProtKB">
        <authorList>
            <consortium name="Ensembl"/>
        </authorList>
    </citation>
    <scope>IDENTIFICATION</scope>
</reference>
<dbReference type="KEGG" id="ngi:103738683"/>
<gene>
    <name evidence="3" type="primary">Flacc1</name>
</gene>
<name>A0A8C6W1N3_NANGA</name>
<dbReference type="Ensembl" id="ENSNGAT00000000887.1">
    <property type="protein sequence ID" value="ENSNGAP00000000872.1"/>
    <property type="gene ID" value="ENSNGAG00000000655.1"/>
</dbReference>
<dbReference type="GO" id="GO:0005737">
    <property type="term" value="C:cytoplasm"/>
    <property type="evidence" value="ECO:0007669"/>
    <property type="project" value="TreeGrafter"/>
</dbReference>
<sequence>MYPNPLIYCTCWDPWNLGPRKLIKTPHQLPKTSTGKSKLTLPAAALKDQNHLLTQPTKPTVSPKEKVHLRNQEEGSKLLHEVINMSPGYQLIQNQEQISVTLGDEMFNRKKQLESDILNKVMFSRTDIISDLEEQISELTSIIEQMNRDHQSAQKLLSNEMDVRCAEMKENFENINRELKKTHKVELGQLENSYKEALKAEKAAAQEKLEEMGKKYKYLKNMFHIYQDSIYDEMEDKWARRKAEWEKDKKLERERILLQQKHKMTKKFELESEEEKRKINESYSAVFENFIREKEDLMKQHENDMLQIQELKRTKEILEEELHAQAIILESLNTNLYHNQLELQREKALVGSLEKMFQIKLAEAEEKYKYTIQLLTEENINLRQKMNASNEETCEERSEKSTSVTPGLYESGISGHSSNKRQAL</sequence>
<dbReference type="RefSeq" id="XP_008837013.1">
    <property type="nucleotide sequence ID" value="XM_008838791.3"/>
</dbReference>
<dbReference type="PANTHER" id="PTHR21707">
    <property type="entry name" value="FLAGELLUM-ASSOCIATED COILED-COIL DOMAIN-CONTAINING PROTEIN 1"/>
    <property type="match status" value="1"/>
</dbReference>
<feature type="coiled-coil region" evidence="1">
    <location>
        <begin position="129"/>
        <end position="222"/>
    </location>
</feature>
<keyword evidence="1" id="KW-0175">Coiled coil</keyword>
<protein>
    <submittedName>
        <fullName evidence="3">Flagellum associated containing coiled-coil domains 1</fullName>
    </submittedName>
</protein>
<dbReference type="CTD" id="130540"/>
<reference evidence="3" key="2">
    <citation type="submission" date="2025-09" db="UniProtKB">
        <authorList>
            <consortium name="Ensembl"/>
        </authorList>
    </citation>
    <scope>IDENTIFICATION</scope>
</reference>
<dbReference type="AlphaFoldDB" id="A0A8C6W1N3"/>
<feature type="compositionally biased region" description="Polar residues" evidence="2">
    <location>
        <begin position="414"/>
        <end position="424"/>
    </location>
</feature>
<accession>A0A8C6W1N3</accession>
<dbReference type="GeneTree" id="ENSGT00400000022323"/>
<dbReference type="OMA" id="MEKEYKY"/>
<evidence type="ECO:0000256" key="1">
    <source>
        <dbReference type="SAM" id="Coils"/>
    </source>
</evidence>
<evidence type="ECO:0000313" key="3">
    <source>
        <dbReference type="Ensembl" id="ENSNGAP00000000872.1"/>
    </source>
</evidence>
<dbReference type="GeneID" id="103738683"/>
<dbReference type="InterPro" id="IPR026674">
    <property type="entry name" value="FLACC1"/>
</dbReference>
<dbReference type="PANTHER" id="PTHR21707:SF42">
    <property type="entry name" value="FLAGELLUM-ASSOCIATED COILED-COIL DOMAIN-CONTAINING PROTEIN 1"/>
    <property type="match status" value="1"/>
</dbReference>
<proteinExistence type="predicted"/>
<dbReference type="OrthoDB" id="10013155at2759"/>
<feature type="region of interest" description="Disordered" evidence="2">
    <location>
        <begin position="388"/>
        <end position="424"/>
    </location>
</feature>
<organism evidence="3 4">
    <name type="scientific">Nannospalax galili</name>
    <name type="common">Northern Israeli blind subterranean mole rat</name>
    <name type="synonym">Spalax galili</name>
    <dbReference type="NCBI Taxonomy" id="1026970"/>
    <lineage>
        <taxon>Eukaryota</taxon>
        <taxon>Metazoa</taxon>
        <taxon>Chordata</taxon>
        <taxon>Craniata</taxon>
        <taxon>Vertebrata</taxon>
        <taxon>Euteleostomi</taxon>
        <taxon>Mammalia</taxon>
        <taxon>Eutheria</taxon>
        <taxon>Euarchontoglires</taxon>
        <taxon>Glires</taxon>
        <taxon>Rodentia</taxon>
        <taxon>Myomorpha</taxon>
        <taxon>Muroidea</taxon>
        <taxon>Spalacidae</taxon>
        <taxon>Spalacinae</taxon>
        <taxon>Nannospalax</taxon>
    </lineage>
</organism>
<dbReference type="Proteomes" id="UP000694381">
    <property type="component" value="Unassembled WGS sequence"/>
</dbReference>
<feature type="coiled-coil region" evidence="1">
    <location>
        <begin position="291"/>
        <end position="328"/>
    </location>
</feature>
<evidence type="ECO:0000256" key="2">
    <source>
        <dbReference type="SAM" id="MobiDB-lite"/>
    </source>
</evidence>
<evidence type="ECO:0000313" key="4">
    <source>
        <dbReference type="Proteomes" id="UP000694381"/>
    </source>
</evidence>